<sequence>MAEAQMRLREIIRTKEADILKEWKQTLLDTYPQDAVKFIQGQKNQFANPVGHIFDTGLTKCFSNLIFTDDNEGVKESLDEVIRVRAVQDFSPAGALAFIFDLKGIIRAYCLEQIMKEDLLEELWRLDARIDEAVLIAFNIYASCREELAEIRVNEVKSNVYFLLRKAKMLVEESPDKGV</sequence>
<comment type="caution">
    <text evidence="2">The sequence shown here is derived from an EMBL/GenBank/DDBJ whole genome shotgun (WGS) entry which is preliminary data.</text>
</comment>
<evidence type="ECO:0000259" key="1">
    <source>
        <dbReference type="Pfam" id="PF14361"/>
    </source>
</evidence>
<dbReference type="OrthoDB" id="1724246at2"/>
<proteinExistence type="predicted"/>
<evidence type="ECO:0000313" key="2">
    <source>
        <dbReference type="EMBL" id="OCC16469.1"/>
    </source>
</evidence>
<accession>A0A1B9F976</accession>
<organism evidence="2 3">
    <name type="scientific">Dissulfuribacter thermophilus</name>
    <dbReference type="NCBI Taxonomy" id="1156395"/>
    <lineage>
        <taxon>Bacteria</taxon>
        <taxon>Pseudomonadati</taxon>
        <taxon>Thermodesulfobacteriota</taxon>
        <taxon>Dissulfuribacteria</taxon>
        <taxon>Dissulfuribacterales</taxon>
        <taxon>Dissulfuribacteraceae</taxon>
        <taxon>Dissulfuribacter</taxon>
    </lineage>
</organism>
<protein>
    <recommendedName>
        <fullName evidence="1">RsbT co-antagonist protein RsbRD N-terminal domain-containing protein</fullName>
    </recommendedName>
</protein>
<feature type="domain" description="RsbT co-antagonist protein RsbRD N-terminal" evidence="1">
    <location>
        <begin position="18"/>
        <end position="153"/>
    </location>
</feature>
<gene>
    <name evidence="2" type="ORF">DBT_0286</name>
</gene>
<dbReference type="EMBL" id="MAGO01000001">
    <property type="protein sequence ID" value="OCC16469.1"/>
    <property type="molecule type" value="Genomic_DNA"/>
</dbReference>
<dbReference type="AlphaFoldDB" id="A0A1B9F976"/>
<keyword evidence="3" id="KW-1185">Reference proteome</keyword>
<dbReference type="InterPro" id="IPR025751">
    <property type="entry name" value="RsbRD_N_dom"/>
</dbReference>
<dbReference type="Pfam" id="PF14361">
    <property type="entry name" value="RsbRD_N"/>
    <property type="match status" value="1"/>
</dbReference>
<dbReference type="Proteomes" id="UP000093080">
    <property type="component" value="Unassembled WGS sequence"/>
</dbReference>
<reference evidence="2 3" key="1">
    <citation type="submission" date="2016-06" db="EMBL/GenBank/DDBJ databases">
        <title>Respiratory ammonification of nitrate coupled to the oxidation of elemental sulfur in deep-sea autotrophic thermophilic bacteria.</title>
        <authorList>
            <person name="Slobodkina G.B."/>
            <person name="Mardanov A.V."/>
            <person name="Ravin N.V."/>
            <person name="Frolova A.A."/>
            <person name="Viryasiv M.B."/>
            <person name="Chernyh N.A."/>
            <person name="Bonch-Osmolovskaya E.A."/>
            <person name="Slobodkin A.I."/>
        </authorList>
    </citation>
    <scope>NUCLEOTIDE SEQUENCE [LARGE SCALE GENOMIC DNA]</scope>
    <source>
        <strain evidence="2 3">S69</strain>
    </source>
</reference>
<evidence type="ECO:0000313" key="3">
    <source>
        <dbReference type="Proteomes" id="UP000093080"/>
    </source>
</evidence>
<dbReference type="RefSeq" id="WP_141674181.1">
    <property type="nucleotide sequence ID" value="NZ_MAGO01000001.1"/>
</dbReference>
<dbReference type="STRING" id="1156395.DBT_0286"/>
<name>A0A1B9F976_9BACT</name>